<keyword evidence="2" id="KW-1185">Reference proteome</keyword>
<evidence type="ECO:0008006" key="3">
    <source>
        <dbReference type="Google" id="ProtNLM"/>
    </source>
</evidence>
<comment type="caution">
    <text evidence="1">The sequence shown here is derived from an EMBL/GenBank/DDBJ whole genome shotgun (WGS) entry which is preliminary data.</text>
</comment>
<evidence type="ECO:0000313" key="2">
    <source>
        <dbReference type="Proteomes" id="UP001189429"/>
    </source>
</evidence>
<dbReference type="Proteomes" id="UP001189429">
    <property type="component" value="Unassembled WGS sequence"/>
</dbReference>
<evidence type="ECO:0000313" key="1">
    <source>
        <dbReference type="EMBL" id="CAK0883058.1"/>
    </source>
</evidence>
<name>A0ABN9W9Y5_9DINO</name>
<proteinExistence type="predicted"/>
<protein>
    <recommendedName>
        <fullName evidence="3">HEAT repeat-containing protein 1</fullName>
    </recommendedName>
</protein>
<sequence length="258" mass="27085">ESRAGRPAGAWRARLAPAVAAAESWPRGGSDSDLDRLLRCLASGPPADTDAAFAEWLLIATPKARAGLAGQLQRLLKRELGPLAGRAEEAAAQLVDSAAEACPEVAQVAAAVEEAARGGLRDGVRAAVLVLGRVAALARAGGGGDVDFVVPALDSLVRVFHRPFVAHVRSSWTNLQRWREAEARVGLPRLEEHPPLLGCVARGLLTSLALVPEGSPQASVVVSRDNALGDARAQLPELQRFLDAVGDDHHQQIADFAV</sequence>
<organism evidence="1 2">
    <name type="scientific">Prorocentrum cordatum</name>
    <dbReference type="NCBI Taxonomy" id="2364126"/>
    <lineage>
        <taxon>Eukaryota</taxon>
        <taxon>Sar</taxon>
        <taxon>Alveolata</taxon>
        <taxon>Dinophyceae</taxon>
        <taxon>Prorocentrales</taxon>
        <taxon>Prorocentraceae</taxon>
        <taxon>Prorocentrum</taxon>
    </lineage>
</organism>
<reference evidence="1" key="1">
    <citation type="submission" date="2023-10" db="EMBL/GenBank/DDBJ databases">
        <authorList>
            <person name="Chen Y."/>
            <person name="Shah S."/>
            <person name="Dougan E. K."/>
            <person name="Thang M."/>
            <person name="Chan C."/>
        </authorList>
    </citation>
    <scope>NUCLEOTIDE SEQUENCE [LARGE SCALE GENOMIC DNA]</scope>
</reference>
<feature type="non-terminal residue" evidence="1">
    <location>
        <position position="1"/>
    </location>
</feature>
<accession>A0ABN9W9Y5</accession>
<dbReference type="EMBL" id="CAUYUJ010018369">
    <property type="protein sequence ID" value="CAK0883058.1"/>
    <property type="molecule type" value="Genomic_DNA"/>
</dbReference>
<gene>
    <name evidence="1" type="ORF">PCOR1329_LOCUS65355</name>
</gene>